<keyword evidence="2" id="KW-1133">Transmembrane helix</keyword>
<organism evidence="3 4">
    <name type="scientific">Thalassiosira pseudonana</name>
    <name type="common">Marine diatom</name>
    <name type="synonym">Cyclotella nana</name>
    <dbReference type="NCBI Taxonomy" id="35128"/>
    <lineage>
        <taxon>Eukaryota</taxon>
        <taxon>Sar</taxon>
        <taxon>Stramenopiles</taxon>
        <taxon>Ochrophyta</taxon>
        <taxon>Bacillariophyta</taxon>
        <taxon>Coscinodiscophyceae</taxon>
        <taxon>Thalassiosirophycidae</taxon>
        <taxon>Thalassiosirales</taxon>
        <taxon>Thalassiosiraceae</taxon>
        <taxon>Thalassiosira</taxon>
    </lineage>
</organism>
<dbReference type="AlphaFoldDB" id="B8LBT7"/>
<evidence type="ECO:0000313" key="3">
    <source>
        <dbReference type="EMBL" id="EED87105.1"/>
    </source>
</evidence>
<dbReference type="GeneID" id="7448293"/>
<feature type="compositionally biased region" description="Polar residues" evidence="1">
    <location>
        <begin position="542"/>
        <end position="557"/>
    </location>
</feature>
<feature type="region of interest" description="Disordered" evidence="1">
    <location>
        <begin position="434"/>
        <end position="462"/>
    </location>
</feature>
<dbReference type="NCBIfam" id="NF033679">
    <property type="entry name" value="DNRLRE_dom"/>
    <property type="match status" value="1"/>
</dbReference>
<accession>B8LBT7</accession>
<name>B8LBT7_THAPS</name>
<dbReference type="RefSeq" id="XP_002296409.1">
    <property type="nucleotide sequence ID" value="XM_002296373.1"/>
</dbReference>
<sequence>MSNPHRPESEFDYVVNQVDNTNAPNHILADEYYTTSASVATDSSLSGAFTTVTNIIDGTSPPCCDANDSPSSNQYQSPSKSVFQVVEVFDDPHSLVRTPSIPTSNDGTFESYYNMQRNGPFIPETLFMREDALSSSSGFGEGVEVENCIHPAAANGSPMSHHTKHIMGDECSNATNGDDMSSLTDGCFPSFDAEGNFFNYDKKNRQGQEHPLQGVQLDGVPNALLAQGRSRQADGARGKKRPWNIVRSALLPSSQRQHNQLTVSPNNQYLTPSPLQSSHTIPVLIMTSHRNLNETISLPSTPSQTPSMCSSNDFSQLFNNELQERFADPVFRSYRRHYDNFVQRSSRAKKMTVGATLLLFLIGIILTTTIVVVKQGGDSEENTSSISSSYEMEMGKGDSLPSACCVAGYEGLDSMFDHDDAYLQHNASDENMKDVEKEPQDVSTTNNVVDGEASNIPSPSSAVLGIPQPPPTEYPVTAHHTIPADISFAKDQSQSGEYMDAITEAPTTQPSPSPFEWEISAFPSTLRSTPVPTPRPVILIPLTTSKPSQRPSSRQTDTPSGRPSPRPSSRPSQRPSSRPLSPTSSPTMSFPKSINFKSSLEAYVDKVRPDKVYDGSVLTVRGEDKSAVFLRFDISPFVRGHTVVGAALKLHSIVQDLDNDDDSIIWDVPSSIKVDVLPLVGDWNDEFVSWNNQLSSAGAFRVASFLLHDLDETDQETILYEVEVSSAFTSLQLDTNHFVTFKLSAEAVGKVNFAGKDWNGGTAKPELVLTLSDTAKVSLYVA</sequence>
<dbReference type="PaxDb" id="35128-Thaps8711"/>
<dbReference type="HOGENOM" id="CLU_358471_0_0_1"/>
<gene>
    <name evidence="3" type="ORF">THAPSDRAFT_8711</name>
</gene>
<evidence type="ECO:0000313" key="4">
    <source>
        <dbReference type="Proteomes" id="UP000001449"/>
    </source>
</evidence>
<reference evidence="3 4" key="1">
    <citation type="journal article" date="2004" name="Science">
        <title>The genome of the diatom Thalassiosira pseudonana: ecology, evolution, and metabolism.</title>
        <authorList>
            <person name="Armbrust E.V."/>
            <person name="Berges J.A."/>
            <person name="Bowler C."/>
            <person name="Green B.R."/>
            <person name="Martinez D."/>
            <person name="Putnam N.H."/>
            <person name="Zhou S."/>
            <person name="Allen A.E."/>
            <person name="Apt K.E."/>
            <person name="Bechner M."/>
            <person name="Brzezinski M.A."/>
            <person name="Chaal B.K."/>
            <person name="Chiovitti A."/>
            <person name="Davis A.K."/>
            <person name="Demarest M.S."/>
            <person name="Detter J.C."/>
            <person name="Glavina T."/>
            <person name="Goodstein D."/>
            <person name="Hadi M.Z."/>
            <person name="Hellsten U."/>
            <person name="Hildebrand M."/>
            <person name="Jenkins B.D."/>
            <person name="Jurka J."/>
            <person name="Kapitonov V.V."/>
            <person name="Kroger N."/>
            <person name="Lau W.W."/>
            <person name="Lane T.W."/>
            <person name="Larimer F.W."/>
            <person name="Lippmeier J.C."/>
            <person name="Lucas S."/>
            <person name="Medina M."/>
            <person name="Montsant A."/>
            <person name="Obornik M."/>
            <person name="Parker M.S."/>
            <person name="Palenik B."/>
            <person name="Pazour G.J."/>
            <person name="Richardson P.M."/>
            <person name="Rynearson T.A."/>
            <person name="Saito M.A."/>
            <person name="Schwartz D.C."/>
            <person name="Thamatrakoln K."/>
            <person name="Valentin K."/>
            <person name="Vardi A."/>
            <person name="Wilkerson F.P."/>
            <person name="Rokhsar D.S."/>
        </authorList>
    </citation>
    <scope>NUCLEOTIDE SEQUENCE [LARGE SCALE GENOMIC DNA]</scope>
    <source>
        <strain evidence="3 4">CCMP1335</strain>
    </source>
</reference>
<reference evidence="3 4" key="2">
    <citation type="journal article" date="2008" name="Nature">
        <title>The Phaeodactylum genome reveals the evolutionary history of diatom genomes.</title>
        <authorList>
            <person name="Bowler C."/>
            <person name="Allen A.E."/>
            <person name="Badger J.H."/>
            <person name="Grimwood J."/>
            <person name="Jabbari K."/>
            <person name="Kuo A."/>
            <person name="Maheswari U."/>
            <person name="Martens C."/>
            <person name="Maumus F."/>
            <person name="Otillar R.P."/>
            <person name="Rayko E."/>
            <person name="Salamov A."/>
            <person name="Vandepoele K."/>
            <person name="Beszteri B."/>
            <person name="Gruber A."/>
            <person name="Heijde M."/>
            <person name="Katinka M."/>
            <person name="Mock T."/>
            <person name="Valentin K."/>
            <person name="Verret F."/>
            <person name="Berges J.A."/>
            <person name="Brownlee C."/>
            <person name="Cadoret J.P."/>
            <person name="Chiovitti A."/>
            <person name="Choi C.J."/>
            <person name="Coesel S."/>
            <person name="De Martino A."/>
            <person name="Detter J.C."/>
            <person name="Durkin C."/>
            <person name="Falciatore A."/>
            <person name="Fournet J."/>
            <person name="Haruta M."/>
            <person name="Huysman M.J."/>
            <person name="Jenkins B.D."/>
            <person name="Jiroutova K."/>
            <person name="Jorgensen R.E."/>
            <person name="Joubert Y."/>
            <person name="Kaplan A."/>
            <person name="Kroger N."/>
            <person name="Kroth P.G."/>
            <person name="La Roche J."/>
            <person name="Lindquist E."/>
            <person name="Lommer M."/>
            <person name="Martin-Jezequel V."/>
            <person name="Lopez P.J."/>
            <person name="Lucas S."/>
            <person name="Mangogna M."/>
            <person name="McGinnis K."/>
            <person name="Medlin L.K."/>
            <person name="Montsant A."/>
            <person name="Oudot-Le Secq M.P."/>
            <person name="Napoli C."/>
            <person name="Obornik M."/>
            <person name="Parker M.S."/>
            <person name="Petit J.L."/>
            <person name="Porcel B.M."/>
            <person name="Poulsen N."/>
            <person name="Robison M."/>
            <person name="Rychlewski L."/>
            <person name="Rynearson T.A."/>
            <person name="Schmutz J."/>
            <person name="Shapiro H."/>
            <person name="Siaut M."/>
            <person name="Stanley M."/>
            <person name="Sussman M.R."/>
            <person name="Taylor A.R."/>
            <person name="Vardi A."/>
            <person name="von Dassow P."/>
            <person name="Vyverman W."/>
            <person name="Willis A."/>
            <person name="Wyrwicz L.S."/>
            <person name="Rokhsar D.S."/>
            <person name="Weissenbach J."/>
            <person name="Armbrust E.V."/>
            <person name="Green B.R."/>
            <person name="Van de Peer Y."/>
            <person name="Grigoriev I.V."/>
        </authorList>
    </citation>
    <scope>NUCLEOTIDE SEQUENCE [LARGE SCALE GENOMIC DNA]</scope>
    <source>
        <strain evidence="3 4">CCMP1335</strain>
    </source>
</reference>
<dbReference type="OMA" id="CCDANDS"/>
<dbReference type="InParanoid" id="B8LBT7"/>
<feature type="region of interest" description="Disordered" evidence="1">
    <location>
        <begin position="525"/>
        <end position="591"/>
    </location>
</feature>
<dbReference type="Proteomes" id="UP000001449">
    <property type="component" value="Chromosome 11"/>
</dbReference>
<feature type="transmembrane region" description="Helical" evidence="2">
    <location>
        <begin position="353"/>
        <end position="373"/>
    </location>
</feature>
<dbReference type="KEGG" id="tps:THAPSDRAFT_8711"/>
<evidence type="ECO:0000256" key="1">
    <source>
        <dbReference type="SAM" id="MobiDB-lite"/>
    </source>
</evidence>
<keyword evidence="2" id="KW-0472">Membrane</keyword>
<evidence type="ECO:0000256" key="2">
    <source>
        <dbReference type="SAM" id="Phobius"/>
    </source>
</evidence>
<keyword evidence="4" id="KW-1185">Reference proteome</keyword>
<feature type="compositionally biased region" description="Low complexity" evidence="1">
    <location>
        <begin position="569"/>
        <end position="591"/>
    </location>
</feature>
<keyword evidence="2" id="KW-0812">Transmembrane</keyword>
<proteinExistence type="predicted"/>
<dbReference type="EMBL" id="DS999415">
    <property type="protein sequence ID" value="EED87105.1"/>
    <property type="molecule type" value="Genomic_DNA"/>
</dbReference>
<dbReference type="eggNOG" id="ENOG502QYS6">
    <property type="taxonomic scope" value="Eukaryota"/>
</dbReference>
<protein>
    <submittedName>
        <fullName evidence="3">Uncharacterized protein</fullName>
    </submittedName>
</protein>